<dbReference type="Proteomes" id="UP000692954">
    <property type="component" value="Unassembled WGS sequence"/>
</dbReference>
<proteinExistence type="predicted"/>
<organism evidence="1 2">
    <name type="scientific">Paramecium sonneborni</name>
    <dbReference type="NCBI Taxonomy" id="65129"/>
    <lineage>
        <taxon>Eukaryota</taxon>
        <taxon>Sar</taxon>
        <taxon>Alveolata</taxon>
        <taxon>Ciliophora</taxon>
        <taxon>Intramacronucleata</taxon>
        <taxon>Oligohymenophorea</taxon>
        <taxon>Peniculida</taxon>
        <taxon>Parameciidae</taxon>
        <taxon>Paramecium</taxon>
    </lineage>
</organism>
<reference evidence="1" key="1">
    <citation type="submission" date="2021-01" db="EMBL/GenBank/DDBJ databases">
        <authorList>
            <consortium name="Genoscope - CEA"/>
            <person name="William W."/>
        </authorList>
    </citation>
    <scope>NUCLEOTIDE SEQUENCE</scope>
</reference>
<dbReference type="AlphaFoldDB" id="A0A8S1KNA1"/>
<sequence length="194" mass="22891">MEIQEDQFIFAFNSFIDSIQDDDFNYFAKEVCDIQLANSFIEGLQRIQNDDLKLEKVVDDETEEKICFTDMNIFVNLNRNISLYEHEILINKSKNFPKVTALYQNEGETIVSMSIGALIKSKVSLIISGQQYEPDNYHHVRFMVLKSETEPQGFFQNLKLAMQFDEKKMFIGNNPSWKIIDIDKYFQKQYPEFF</sequence>
<evidence type="ECO:0000313" key="2">
    <source>
        <dbReference type="Proteomes" id="UP000692954"/>
    </source>
</evidence>
<dbReference type="OrthoDB" id="10301589at2759"/>
<gene>
    <name evidence="1" type="ORF">PSON_ATCC_30995.1.T0090124</name>
</gene>
<evidence type="ECO:0000313" key="1">
    <source>
        <dbReference type="EMBL" id="CAD8055205.1"/>
    </source>
</evidence>
<protein>
    <submittedName>
        <fullName evidence="1">Uncharacterized protein</fullName>
    </submittedName>
</protein>
<accession>A0A8S1KNA1</accession>
<dbReference type="EMBL" id="CAJJDN010000009">
    <property type="protein sequence ID" value="CAD8055205.1"/>
    <property type="molecule type" value="Genomic_DNA"/>
</dbReference>
<name>A0A8S1KNA1_9CILI</name>
<comment type="caution">
    <text evidence="1">The sequence shown here is derived from an EMBL/GenBank/DDBJ whole genome shotgun (WGS) entry which is preliminary data.</text>
</comment>
<keyword evidence="2" id="KW-1185">Reference proteome</keyword>